<protein>
    <submittedName>
        <fullName evidence="1">Uncharacterized protein</fullName>
    </submittedName>
</protein>
<dbReference type="RefSeq" id="WP_106251798.1">
    <property type="nucleotide sequence ID" value="NZ_PVZC01000009.1"/>
</dbReference>
<organism evidence="1 2">
    <name type="scientific">Allonocardiopsis opalescens</name>
    <dbReference type="NCBI Taxonomy" id="1144618"/>
    <lineage>
        <taxon>Bacteria</taxon>
        <taxon>Bacillati</taxon>
        <taxon>Actinomycetota</taxon>
        <taxon>Actinomycetes</taxon>
        <taxon>Streptosporangiales</taxon>
        <taxon>Allonocardiopsis</taxon>
    </lineage>
</organism>
<keyword evidence="2" id="KW-1185">Reference proteome</keyword>
<comment type="caution">
    <text evidence="1">The sequence shown here is derived from an EMBL/GenBank/DDBJ whole genome shotgun (WGS) entry which is preliminary data.</text>
</comment>
<proteinExistence type="predicted"/>
<dbReference type="OrthoDB" id="5192487at2"/>
<dbReference type="EMBL" id="PVZC01000009">
    <property type="protein sequence ID" value="PRX95591.1"/>
    <property type="molecule type" value="Genomic_DNA"/>
</dbReference>
<evidence type="ECO:0000313" key="2">
    <source>
        <dbReference type="Proteomes" id="UP000237846"/>
    </source>
</evidence>
<accession>A0A2T0PVP0</accession>
<gene>
    <name evidence="1" type="ORF">CLV72_109200</name>
</gene>
<dbReference type="Proteomes" id="UP000237846">
    <property type="component" value="Unassembled WGS sequence"/>
</dbReference>
<sequence>MIIAASPTLPIYRHRVCIRFDDVSGRMPRIHHNESHIAVGVTHLSVDDSGQLVVHLQRDAEGRTLPILSGWVHLDETLANGQWSAGFTSGVGQANIRFYRNGTRASCRNPALYSQYANIWCGWDTMARGDLAEIAGQAPATAQTTTARPAAIEILGSIVAQYAREVRGGRPT</sequence>
<name>A0A2T0PVP0_9ACTN</name>
<reference evidence="1 2" key="1">
    <citation type="submission" date="2018-03" db="EMBL/GenBank/DDBJ databases">
        <title>Genomic Encyclopedia of Archaeal and Bacterial Type Strains, Phase II (KMG-II): from individual species to whole genera.</title>
        <authorList>
            <person name="Goeker M."/>
        </authorList>
    </citation>
    <scope>NUCLEOTIDE SEQUENCE [LARGE SCALE GENOMIC DNA]</scope>
    <source>
        <strain evidence="1 2">DSM 45601</strain>
    </source>
</reference>
<evidence type="ECO:0000313" key="1">
    <source>
        <dbReference type="EMBL" id="PRX95591.1"/>
    </source>
</evidence>
<dbReference type="AlphaFoldDB" id="A0A2T0PVP0"/>